<dbReference type="Gene3D" id="3.30.1330.40">
    <property type="entry name" value="RutC-like"/>
    <property type="match status" value="1"/>
</dbReference>
<dbReference type="InterPro" id="IPR019897">
    <property type="entry name" value="RidA_CS"/>
</dbReference>
<dbReference type="InterPro" id="IPR006175">
    <property type="entry name" value="YjgF/YER057c/UK114"/>
</dbReference>
<dbReference type="Pfam" id="PF01042">
    <property type="entry name" value="Ribonuc_L-PSP"/>
    <property type="match status" value="1"/>
</dbReference>
<feature type="non-terminal residue" evidence="2">
    <location>
        <position position="1"/>
    </location>
</feature>
<organism evidence="2">
    <name type="scientific">marine metagenome</name>
    <dbReference type="NCBI Taxonomy" id="408172"/>
    <lineage>
        <taxon>unclassified sequences</taxon>
        <taxon>metagenomes</taxon>
        <taxon>ecological metagenomes</taxon>
    </lineage>
</organism>
<dbReference type="SUPFAM" id="SSF55298">
    <property type="entry name" value="YjgF-like"/>
    <property type="match status" value="1"/>
</dbReference>
<dbReference type="InterPro" id="IPR035959">
    <property type="entry name" value="RutC-like_sf"/>
</dbReference>
<accession>A0A382RJR0</accession>
<proteinExistence type="inferred from homology"/>
<evidence type="ECO:0000313" key="2">
    <source>
        <dbReference type="EMBL" id="SVC97357.1"/>
    </source>
</evidence>
<protein>
    <submittedName>
        <fullName evidence="2">Uncharacterized protein</fullName>
    </submittedName>
</protein>
<dbReference type="EMBL" id="UINC01121888">
    <property type="protein sequence ID" value="SVC97357.1"/>
    <property type="molecule type" value="Genomic_DNA"/>
</dbReference>
<dbReference type="AlphaFoldDB" id="A0A382RJR0"/>
<dbReference type="PANTHER" id="PTHR47328">
    <property type="match status" value="1"/>
</dbReference>
<gene>
    <name evidence="2" type="ORF">METZ01_LOCUS350211</name>
</gene>
<dbReference type="InterPro" id="IPR035709">
    <property type="entry name" value="YoaB-like"/>
</dbReference>
<dbReference type="PROSITE" id="PS01094">
    <property type="entry name" value="UPF0076"/>
    <property type="match status" value="1"/>
</dbReference>
<reference evidence="2" key="1">
    <citation type="submission" date="2018-05" db="EMBL/GenBank/DDBJ databases">
        <authorList>
            <person name="Lanie J.A."/>
            <person name="Ng W.-L."/>
            <person name="Kazmierczak K.M."/>
            <person name="Andrzejewski T.M."/>
            <person name="Davidsen T.M."/>
            <person name="Wayne K.J."/>
            <person name="Tettelin H."/>
            <person name="Glass J.I."/>
            <person name="Rusch D."/>
            <person name="Podicherti R."/>
            <person name="Tsui H.-C.T."/>
            <person name="Winkler M.E."/>
        </authorList>
    </citation>
    <scope>NUCLEOTIDE SEQUENCE</scope>
</reference>
<comment type="similarity">
    <text evidence="1">Belongs to the RutC family.</text>
</comment>
<sequence>TLMTLDDQRGAMTKERIDVGGKVFGPYSPGVKAYGIIWLAGQIATEAGESISEQTQGCLDKIDALLAAADVSKHEVTFAQILLADINDFSAMNDVYAAWLEGVEVFPARAAFEAGALPRSAKIEIVVQAYDDKCCE</sequence>
<dbReference type="PANTHER" id="PTHR47328:SF1">
    <property type="entry name" value="RUTC FAMILY PROTEIN YOAB"/>
    <property type="match status" value="1"/>
</dbReference>
<name>A0A382RJR0_9ZZZZ</name>
<evidence type="ECO:0000256" key="1">
    <source>
        <dbReference type="ARBA" id="ARBA00010552"/>
    </source>
</evidence>